<dbReference type="FunFam" id="3.40.50.10810:FF:000008">
    <property type="entry name" value="Chromatin structure-remodeling complex subunit snf21"/>
    <property type="match status" value="1"/>
</dbReference>
<dbReference type="InterPro" id="IPR000330">
    <property type="entry name" value="SNF2_N"/>
</dbReference>
<feature type="region of interest" description="Disordered" evidence="9">
    <location>
        <begin position="696"/>
        <end position="719"/>
    </location>
</feature>
<dbReference type="Pfam" id="PF00439">
    <property type="entry name" value="Bromodomain"/>
    <property type="match status" value="1"/>
</dbReference>
<keyword evidence="3" id="KW-0378">Hydrolase</keyword>
<dbReference type="InterPro" id="IPR029295">
    <property type="entry name" value="SnAC"/>
</dbReference>
<keyword evidence="15" id="KW-1185">Reference proteome</keyword>
<dbReference type="GO" id="GO:2000219">
    <property type="term" value="P:positive regulation of invasive growth in response to glucose limitation"/>
    <property type="evidence" value="ECO:0007669"/>
    <property type="project" value="EnsemblFungi"/>
</dbReference>
<dbReference type="Pfam" id="PF00176">
    <property type="entry name" value="SNF2-rel_dom"/>
    <property type="match status" value="1"/>
</dbReference>
<dbReference type="GO" id="GO:1900189">
    <property type="term" value="P:positive regulation of cell adhesion involved in single-species biofilm formation"/>
    <property type="evidence" value="ECO:0007669"/>
    <property type="project" value="EnsemblFungi"/>
</dbReference>
<proteinExistence type="predicted"/>
<dbReference type="PANTHER" id="PTHR10799">
    <property type="entry name" value="SNF2/RAD54 HELICASE FAMILY"/>
    <property type="match status" value="1"/>
</dbReference>
<dbReference type="GO" id="GO:0006261">
    <property type="term" value="P:DNA-templated DNA replication"/>
    <property type="evidence" value="ECO:0007669"/>
    <property type="project" value="EnsemblFungi"/>
</dbReference>
<dbReference type="GO" id="GO:0006302">
    <property type="term" value="P:double-strand break repair"/>
    <property type="evidence" value="ECO:0007669"/>
    <property type="project" value="EnsemblFungi"/>
</dbReference>
<dbReference type="PROSITE" id="PS50014">
    <property type="entry name" value="BROMODOMAIN_2"/>
    <property type="match status" value="1"/>
</dbReference>
<dbReference type="GO" id="GO:0031496">
    <property type="term" value="P:positive regulation of mating type switching"/>
    <property type="evidence" value="ECO:0007669"/>
    <property type="project" value="EnsemblFungi"/>
</dbReference>
<keyword evidence="4" id="KW-0067">ATP-binding</keyword>
<dbReference type="Pfam" id="PF00271">
    <property type="entry name" value="Helicase_C"/>
    <property type="match status" value="1"/>
</dbReference>
<feature type="coiled-coil region" evidence="8">
    <location>
        <begin position="19"/>
        <end position="90"/>
    </location>
</feature>
<dbReference type="SUPFAM" id="SSF47370">
    <property type="entry name" value="Bromodomain"/>
    <property type="match status" value="1"/>
</dbReference>
<accession>A0A075B3Q6</accession>
<keyword evidence="6" id="KW-0539">Nucleus</keyword>
<dbReference type="SMART" id="SM00487">
    <property type="entry name" value="DEXDc"/>
    <property type="match status" value="1"/>
</dbReference>
<dbReference type="HOGENOM" id="CLU_000315_15_3_1"/>
<evidence type="ECO:0000313" key="14">
    <source>
        <dbReference type="EMBL" id="EPZ37057.1"/>
    </source>
</evidence>
<evidence type="ECO:0000256" key="4">
    <source>
        <dbReference type="ARBA" id="ARBA00022840"/>
    </source>
</evidence>
<keyword evidence="5 7" id="KW-0103">Bromodomain</keyword>
<dbReference type="STRING" id="988480.A0A075B3Q6"/>
<dbReference type="PROSITE" id="PS51192">
    <property type="entry name" value="HELICASE_ATP_BIND_1"/>
    <property type="match status" value="1"/>
</dbReference>
<keyword evidence="2" id="KW-0547">Nucleotide-binding</keyword>
<dbReference type="InterPro" id="IPR001650">
    <property type="entry name" value="Helicase_C-like"/>
</dbReference>
<name>A0A075B3Q6_ROZAC</name>
<dbReference type="Gene3D" id="1.20.920.10">
    <property type="entry name" value="Bromodomain-like"/>
    <property type="match status" value="1"/>
</dbReference>
<feature type="domain" description="Helicase ATP-binding" evidence="11">
    <location>
        <begin position="136"/>
        <end position="301"/>
    </location>
</feature>
<dbReference type="CDD" id="cd17996">
    <property type="entry name" value="DEXHc_SMARCA2_SMARCA4"/>
    <property type="match status" value="1"/>
</dbReference>
<dbReference type="GO" id="GO:0016787">
    <property type="term" value="F:hydrolase activity"/>
    <property type="evidence" value="ECO:0007669"/>
    <property type="project" value="UniProtKB-KW"/>
</dbReference>
<dbReference type="GO" id="GO:0016514">
    <property type="term" value="C:SWI/SNF complex"/>
    <property type="evidence" value="ECO:0007669"/>
    <property type="project" value="EnsemblFungi"/>
</dbReference>
<feature type="domain" description="Bromo" evidence="10">
    <location>
        <begin position="772"/>
        <end position="842"/>
    </location>
</feature>
<dbReference type="GO" id="GO:0045944">
    <property type="term" value="P:positive regulation of transcription by RNA polymerase II"/>
    <property type="evidence" value="ECO:0007669"/>
    <property type="project" value="EnsemblFungi"/>
</dbReference>
<evidence type="ECO:0000256" key="6">
    <source>
        <dbReference type="ARBA" id="ARBA00023242"/>
    </source>
</evidence>
<dbReference type="CDD" id="cd18793">
    <property type="entry name" value="SF2_C_SNF"/>
    <property type="match status" value="1"/>
</dbReference>
<evidence type="ECO:0000313" key="15">
    <source>
        <dbReference type="Proteomes" id="UP000030755"/>
    </source>
</evidence>
<evidence type="ECO:0000259" key="10">
    <source>
        <dbReference type="PROSITE" id="PS50014"/>
    </source>
</evidence>
<dbReference type="InterPro" id="IPR014012">
    <property type="entry name" value="HSA_dom"/>
</dbReference>
<dbReference type="OMA" id="FNAPLMH"/>
<organism evidence="14 15">
    <name type="scientific">Rozella allomycis (strain CSF55)</name>
    <dbReference type="NCBI Taxonomy" id="988480"/>
    <lineage>
        <taxon>Eukaryota</taxon>
        <taxon>Fungi</taxon>
        <taxon>Fungi incertae sedis</taxon>
        <taxon>Cryptomycota</taxon>
        <taxon>Cryptomycota incertae sedis</taxon>
        <taxon>Rozella</taxon>
    </lineage>
</organism>
<dbReference type="InterPro" id="IPR001487">
    <property type="entry name" value="Bromodomain"/>
</dbReference>
<sequence length="865" mass="100485">MRVGRLVKAVGQFHANVERDDQKRQERMARERIQALKADDEEAYLKLVSQQKDTRISFLLKQTDEHLASLTQLVREQQNELGEIEEEKEEEYLGDESRANYYGTAHRVQENVVEQPSILIGGRLKDYQLKGLQWMVSLYNNHLNGILADQMGLGKTIQTISLIAYLMEVKRQNGPFLIIVPLSTMTNWSLEFQKWAPSIKKVDYKGSPNVRKGLQGEIRKMNPNVIITTFEYIIKDRQFLSRIKWLYMIVDEGHRMKNAQSKLSSTIGQYYSTKYRLILTGTPLQNNLPELWSLLNFVLPKVFSSIKSFDEWFNAPFENTGERLELNEEETLLIIRRLHKVLRPFLLRRLKKDVESELPDKVERIIKCKLSALQINLYESIKQKSSLEKKVGFRKLNNTIMQLRKICNHPFVFNEVESQMNPHKVNNELLYRTSGKFELLRRILPKFQASNHKVLIFFQMTQIMTIMEDLLNMIGIKYLRLDGSTKSEDRTKCLELFNKSDEFSVFLLSTRAGGLGLNLQSSDTVIIFDSDWNPHQDLQAQDRAHRIGQTKQVRIFRLVTSNSIEEVILAKAQYKLNLDGKIIQAGKFDNKSTNEEREAMLRSLLDSERNNNNSEDIFDDDELNDIIARNDSELDLFKRIDKERNEFDKQTWNFNGDKPRLIGQDELPQVLLNIPEEQPQTNDLLDYNNGRRKRKTISYDENNDDPFDSNPTESAIESQQGSYVIDTPQGIESQQGLDNEFQPSKVASDFNNPRDLFYAINADLYASIDSFSGHRRIDPFIILPNASDYPDYYEIIKNPICLSDIKYKADNNLYSSFDSLKSDLCLLFDNAQIYNQDGSIIFDDSVALKNIVLKYFPTKLKLKIK</sequence>
<dbReference type="Gene3D" id="1.20.5.170">
    <property type="match status" value="1"/>
</dbReference>
<evidence type="ECO:0000259" key="13">
    <source>
        <dbReference type="PROSITE" id="PS51204"/>
    </source>
</evidence>
<feature type="domain" description="Helicase C-terminal" evidence="12">
    <location>
        <begin position="439"/>
        <end position="599"/>
    </location>
</feature>
<dbReference type="PROSITE" id="PS51194">
    <property type="entry name" value="HELICASE_CTER"/>
    <property type="match status" value="1"/>
</dbReference>
<evidence type="ECO:0000259" key="11">
    <source>
        <dbReference type="PROSITE" id="PS51192"/>
    </source>
</evidence>
<dbReference type="GO" id="GO:0140008">
    <property type="term" value="F:histone H4 reader activity"/>
    <property type="evidence" value="ECO:0007669"/>
    <property type="project" value="EnsemblFungi"/>
</dbReference>
<dbReference type="PRINTS" id="PR00503">
    <property type="entry name" value="BROMODOMAIN"/>
</dbReference>
<evidence type="ECO:0000256" key="2">
    <source>
        <dbReference type="ARBA" id="ARBA00022741"/>
    </source>
</evidence>
<dbReference type="Pfam" id="PF07529">
    <property type="entry name" value="HSA"/>
    <property type="match status" value="1"/>
</dbReference>
<dbReference type="SMART" id="SM00490">
    <property type="entry name" value="HELICc"/>
    <property type="match status" value="1"/>
</dbReference>
<gene>
    <name evidence="14" type="ORF">O9G_005602</name>
</gene>
<dbReference type="InterPro" id="IPR036427">
    <property type="entry name" value="Bromodomain-like_sf"/>
</dbReference>
<dbReference type="EMBL" id="KE560360">
    <property type="protein sequence ID" value="EPZ37057.1"/>
    <property type="molecule type" value="Genomic_DNA"/>
</dbReference>
<dbReference type="InterPro" id="IPR014001">
    <property type="entry name" value="Helicase_ATP-bd"/>
</dbReference>
<dbReference type="GO" id="GO:0140015">
    <property type="term" value="F:histone H3K14ac reader activity"/>
    <property type="evidence" value="ECO:0007669"/>
    <property type="project" value="EnsemblFungi"/>
</dbReference>
<dbReference type="GO" id="GO:0045815">
    <property type="term" value="P:transcription initiation-coupled chromatin remodeling"/>
    <property type="evidence" value="ECO:0007669"/>
    <property type="project" value="EnsemblFungi"/>
</dbReference>
<dbReference type="SMART" id="SM01314">
    <property type="entry name" value="SnAC"/>
    <property type="match status" value="1"/>
</dbReference>
<dbReference type="SMART" id="SM00297">
    <property type="entry name" value="BROMO"/>
    <property type="match status" value="1"/>
</dbReference>
<dbReference type="InterPro" id="IPR049730">
    <property type="entry name" value="SNF2/RAD54-like_C"/>
</dbReference>
<evidence type="ECO:0000256" key="9">
    <source>
        <dbReference type="SAM" id="MobiDB-lite"/>
    </source>
</evidence>
<dbReference type="GO" id="GO:0061629">
    <property type="term" value="F:RNA polymerase II-specific DNA-binding transcription factor binding"/>
    <property type="evidence" value="ECO:0007669"/>
    <property type="project" value="EnsemblFungi"/>
</dbReference>
<reference evidence="14 15" key="1">
    <citation type="journal article" date="2013" name="Curr. Biol.">
        <title>Shared signatures of parasitism and phylogenomics unite Cryptomycota and microsporidia.</title>
        <authorList>
            <person name="James T.Y."/>
            <person name="Pelin A."/>
            <person name="Bonen L."/>
            <person name="Ahrendt S."/>
            <person name="Sain D."/>
            <person name="Corradi N."/>
            <person name="Stajich J.E."/>
        </authorList>
    </citation>
    <scope>NUCLEOTIDE SEQUENCE [LARGE SCALE GENOMIC DNA]</scope>
    <source>
        <strain evidence="14 15">CSF55</strain>
    </source>
</reference>
<dbReference type="OrthoDB" id="5857104at2759"/>
<protein>
    <submittedName>
        <fullName evidence="14">SNF2-related domain-containing protein</fullName>
    </submittedName>
</protein>
<dbReference type="InterPro" id="IPR027417">
    <property type="entry name" value="P-loop_NTPase"/>
</dbReference>
<dbReference type="GO" id="GO:0035973">
    <property type="term" value="P:aggrephagy"/>
    <property type="evidence" value="ECO:0007669"/>
    <property type="project" value="EnsemblFungi"/>
</dbReference>
<dbReference type="Gene3D" id="3.40.50.10810">
    <property type="entry name" value="Tandem AAA-ATPase domain"/>
    <property type="match status" value="1"/>
</dbReference>
<evidence type="ECO:0000256" key="3">
    <source>
        <dbReference type="ARBA" id="ARBA00022801"/>
    </source>
</evidence>
<dbReference type="GO" id="GO:0005524">
    <property type="term" value="F:ATP binding"/>
    <property type="evidence" value="ECO:0007669"/>
    <property type="project" value="InterPro"/>
</dbReference>
<dbReference type="GO" id="GO:0042148">
    <property type="term" value="P:DNA strand invasion"/>
    <property type="evidence" value="ECO:0007669"/>
    <property type="project" value="EnsemblFungi"/>
</dbReference>
<dbReference type="InterPro" id="IPR038718">
    <property type="entry name" value="SNF2-like_sf"/>
</dbReference>
<dbReference type="SUPFAM" id="SSF52540">
    <property type="entry name" value="P-loop containing nucleoside triphosphate hydrolases"/>
    <property type="match status" value="2"/>
</dbReference>
<evidence type="ECO:0000256" key="5">
    <source>
        <dbReference type="ARBA" id="ARBA00023117"/>
    </source>
</evidence>
<feature type="compositionally biased region" description="Polar residues" evidence="9">
    <location>
        <begin position="709"/>
        <end position="719"/>
    </location>
</feature>
<evidence type="ECO:0000256" key="7">
    <source>
        <dbReference type="PROSITE-ProRule" id="PRU00035"/>
    </source>
</evidence>
<dbReference type="GO" id="GO:0000182">
    <property type="term" value="F:rDNA binding"/>
    <property type="evidence" value="ECO:0007669"/>
    <property type="project" value="EnsemblFungi"/>
</dbReference>
<dbReference type="Gene3D" id="3.40.50.300">
    <property type="entry name" value="P-loop containing nucleotide triphosphate hydrolases"/>
    <property type="match status" value="1"/>
</dbReference>
<evidence type="ECO:0000259" key="12">
    <source>
        <dbReference type="PROSITE" id="PS51194"/>
    </source>
</evidence>
<dbReference type="GO" id="GO:0140658">
    <property type="term" value="F:ATP-dependent chromatin remodeler activity"/>
    <property type="evidence" value="ECO:0007669"/>
    <property type="project" value="EnsemblFungi"/>
</dbReference>
<dbReference type="AlphaFoldDB" id="A0A075B3Q6"/>
<evidence type="ECO:0000256" key="8">
    <source>
        <dbReference type="SAM" id="Coils"/>
    </source>
</evidence>
<dbReference type="GO" id="GO:0042393">
    <property type="term" value="F:histone binding"/>
    <property type="evidence" value="ECO:0007669"/>
    <property type="project" value="InterPro"/>
</dbReference>
<dbReference type="Proteomes" id="UP000030755">
    <property type="component" value="Unassembled WGS sequence"/>
</dbReference>
<evidence type="ECO:0000256" key="1">
    <source>
        <dbReference type="ARBA" id="ARBA00004123"/>
    </source>
</evidence>
<feature type="domain" description="HSA" evidence="13">
    <location>
        <begin position="1"/>
        <end position="38"/>
    </location>
</feature>
<dbReference type="GO" id="GO:0031492">
    <property type="term" value="F:nucleosomal DNA binding"/>
    <property type="evidence" value="ECO:0007669"/>
    <property type="project" value="EnsemblFungi"/>
</dbReference>
<dbReference type="GO" id="GO:0034198">
    <property type="term" value="P:cellular response to amino acid starvation"/>
    <property type="evidence" value="ECO:0007669"/>
    <property type="project" value="EnsemblFungi"/>
</dbReference>
<dbReference type="Pfam" id="PF14619">
    <property type="entry name" value="SnAC"/>
    <property type="match status" value="1"/>
</dbReference>
<dbReference type="PROSITE" id="PS51204">
    <property type="entry name" value="HSA"/>
    <property type="match status" value="1"/>
</dbReference>
<comment type="subcellular location">
    <subcellularLocation>
        <location evidence="1">Nucleus</location>
    </subcellularLocation>
</comment>
<keyword evidence="8" id="KW-0175">Coiled coil</keyword>